<dbReference type="GO" id="GO:0140359">
    <property type="term" value="F:ABC-type transporter activity"/>
    <property type="evidence" value="ECO:0007669"/>
    <property type="project" value="InterPro"/>
</dbReference>
<dbReference type="Proteomes" id="UP000585258">
    <property type="component" value="Unassembled WGS sequence"/>
</dbReference>
<dbReference type="PROSITE" id="PS50893">
    <property type="entry name" value="ABC_TRANSPORTER_2"/>
    <property type="match status" value="1"/>
</dbReference>
<dbReference type="FunFam" id="3.40.50.300:FF:000042">
    <property type="entry name" value="Maltose/maltodextrin ABC transporter, ATP-binding protein"/>
    <property type="match status" value="1"/>
</dbReference>
<organism evidence="5 6">
    <name type="scientific">Clostridium gasigenes</name>
    <dbReference type="NCBI Taxonomy" id="94869"/>
    <lineage>
        <taxon>Bacteria</taxon>
        <taxon>Bacillati</taxon>
        <taxon>Bacillota</taxon>
        <taxon>Clostridia</taxon>
        <taxon>Eubacteriales</taxon>
        <taxon>Clostridiaceae</taxon>
        <taxon>Clostridium</taxon>
    </lineage>
</organism>
<dbReference type="InterPro" id="IPR003593">
    <property type="entry name" value="AAA+_ATPase"/>
</dbReference>
<dbReference type="PROSITE" id="PS00211">
    <property type="entry name" value="ABC_TRANSPORTER_1"/>
    <property type="match status" value="1"/>
</dbReference>
<comment type="caution">
    <text evidence="5">The sequence shown here is derived from an EMBL/GenBank/DDBJ whole genome shotgun (WGS) entry which is preliminary data.</text>
</comment>
<dbReference type="PANTHER" id="PTHR43875:SF1">
    <property type="entry name" value="OSMOPROTECTIVE COMPOUNDS UPTAKE ATP-BINDING PROTEIN GGTA"/>
    <property type="match status" value="1"/>
</dbReference>
<dbReference type="InterPro" id="IPR015855">
    <property type="entry name" value="ABC_transpr_MalK-like"/>
</dbReference>
<proteinExistence type="predicted"/>
<dbReference type="GO" id="GO:0016887">
    <property type="term" value="F:ATP hydrolysis activity"/>
    <property type="evidence" value="ECO:0007669"/>
    <property type="project" value="InterPro"/>
</dbReference>
<evidence type="ECO:0000313" key="5">
    <source>
        <dbReference type="EMBL" id="MBB6713628.1"/>
    </source>
</evidence>
<evidence type="ECO:0000313" key="6">
    <source>
        <dbReference type="Proteomes" id="UP000585258"/>
    </source>
</evidence>
<dbReference type="SMART" id="SM00382">
    <property type="entry name" value="AAA"/>
    <property type="match status" value="1"/>
</dbReference>
<dbReference type="AlphaFoldDB" id="A0A7X0VQ50"/>
<dbReference type="InterPro" id="IPR012340">
    <property type="entry name" value="NA-bd_OB-fold"/>
</dbReference>
<reference evidence="5 6" key="1">
    <citation type="submission" date="2020-08" db="EMBL/GenBank/DDBJ databases">
        <title>Clostridia isolated from Swiss meat.</title>
        <authorList>
            <person name="Wambui J."/>
            <person name="Stevens M.J.A."/>
            <person name="Stephan R."/>
        </authorList>
    </citation>
    <scope>NUCLEOTIDE SEQUENCE [LARGE SCALE GENOMIC DNA]</scope>
    <source>
        <strain evidence="5 6">CM001</strain>
    </source>
</reference>
<dbReference type="InterPro" id="IPR047641">
    <property type="entry name" value="ABC_transpr_MalK/UgpC-like"/>
</dbReference>
<protein>
    <submittedName>
        <fullName evidence="5">ABC transporter ATP-binding protein</fullName>
    </submittedName>
</protein>
<dbReference type="EMBL" id="JACKWY010000001">
    <property type="protein sequence ID" value="MBB6713628.1"/>
    <property type="molecule type" value="Genomic_DNA"/>
</dbReference>
<keyword evidence="2" id="KW-0547">Nucleotide-binding</keyword>
<evidence type="ECO:0000256" key="2">
    <source>
        <dbReference type="ARBA" id="ARBA00022741"/>
    </source>
</evidence>
<dbReference type="GO" id="GO:0005524">
    <property type="term" value="F:ATP binding"/>
    <property type="evidence" value="ECO:0007669"/>
    <property type="project" value="UniProtKB-KW"/>
</dbReference>
<evidence type="ECO:0000256" key="1">
    <source>
        <dbReference type="ARBA" id="ARBA00022448"/>
    </source>
</evidence>
<dbReference type="InterPro" id="IPR013611">
    <property type="entry name" value="Transp-assoc_OB_typ2"/>
</dbReference>
<keyword evidence="3 5" id="KW-0067">ATP-binding</keyword>
<dbReference type="NCBIfam" id="NF008653">
    <property type="entry name" value="PRK11650.1"/>
    <property type="match status" value="1"/>
</dbReference>
<dbReference type="Gene3D" id="2.40.50.100">
    <property type="match status" value="1"/>
</dbReference>
<dbReference type="InterPro" id="IPR027417">
    <property type="entry name" value="P-loop_NTPase"/>
</dbReference>
<dbReference type="GO" id="GO:0055052">
    <property type="term" value="C:ATP-binding cassette (ABC) transporter complex, substrate-binding subunit-containing"/>
    <property type="evidence" value="ECO:0007669"/>
    <property type="project" value="TreeGrafter"/>
</dbReference>
<dbReference type="GO" id="GO:0008643">
    <property type="term" value="P:carbohydrate transport"/>
    <property type="evidence" value="ECO:0007669"/>
    <property type="project" value="InterPro"/>
</dbReference>
<dbReference type="InterPro" id="IPR017871">
    <property type="entry name" value="ABC_transporter-like_CS"/>
</dbReference>
<evidence type="ECO:0000259" key="4">
    <source>
        <dbReference type="PROSITE" id="PS50893"/>
    </source>
</evidence>
<dbReference type="Gene3D" id="2.40.50.140">
    <property type="entry name" value="Nucleic acid-binding proteins"/>
    <property type="match status" value="1"/>
</dbReference>
<dbReference type="InterPro" id="IPR008995">
    <property type="entry name" value="Mo/tungstate-bd_C_term_dom"/>
</dbReference>
<feature type="domain" description="ABC transporter" evidence="4">
    <location>
        <begin position="6"/>
        <end position="238"/>
    </location>
</feature>
<dbReference type="InterPro" id="IPR003439">
    <property type="entry name" value="ABC_transporter-like_ATP-bd"/>
</dbReference>
<name>A0A7X0VQ50_9CLOT</name>
<gene>
    <name evidence="5" type="ORF">H7E68_02615</name>
</gene>
<keyword evidence="1" id="KW-0813">Transport</keyword>
<dbReference type="Pfam" id="PF00005">
    <property type="entry name" value="ABC_tran"/>
    <property type="match status" value="1"/>
</dbReference>
<dbReference type="SUPFAM" id="SSF52540">
    <property type="entry name" value="P-loop containing nucleoside triphosphate hydrolases"/>
    <property type="match status" value="1"/>
</dbReference>
<sequence>MVDMKVTLNNIGKKYESREDFTLRNINLEIEDKEFCVILGPSGCGKTTLLRMIAGLNSITEGDLVFGEKRVNKLASKDRDIAMVFQSYALYPHMTVYDNMAFSLSMRKERKNIINERVMEAAKLLQIENYLYSKPSDISGGQRQRVALGRAIVRKPSVFLMDEPLSNLDAKLREHMRVELVRIHKALGTTSIYVTHDQVEAMTMATKIVLMNDGKIQQVGKPYEFYEKPQNMFVAKFIGSPTINLIKGKISGDKFISEDGLISITQKGKNLKAVTDYNGKDIYLGVRSERFITGKNEEQFKCVIDVIEVLGKEKNLFVKLSSGKDLVITVPGHYDYEVGEKHVFGFDSEALHFFDYETKERIN</sequence>
<dbReference type="Gene3D" id="3.40.50.300">
    <property type="entry name" value="P-loop containing nucleotide triphosphate hydrolases"/>
    <property type="match status" value="1"/>
</dbReference>
<dbReference type="Pfam" id="PF08402">
    <property type="entry name" value="TOBE_2"/>
    <property type="match status" value="1"/>
</dbReference>
<evidence type="ECO:0000256" key="3">
    <source>
        <dbReference type="ARBA" id="ARBA00022840"/>
    </source>
</evidence>
<dbReference type="SUPFAM" id="SSF50331">
    <property type="entry name" value="MOP-like"/>
    <property type="match status" value="1"/>
</dbReference>
<dbReference type="CDD" id="cd03301">
    <property type="entry name" value="ABC_MalK_N"/>
    <property type="match status" value="1"/>
</dbReference>
<accession>A0A7X0VQ50</accession>
<dbReference type="PANTHER" id="PTHR43875">
    <property type="entry name" value="MALTODEXTRIN IMPORT ATP-BINDING PROTEIN MSMX"/>
    <property type="match status" value="1"/>
</dbReference>